<feature type="domain" description="VWFA" evidence="1">
    <location>
        <begin position="278"/>
        <end position="488"/>
    </location>
</feature>
<proteinExistence type="predicted"/>
<accession>A0A9P0HDC4</accession>
<evidence type="ECO:0000313" key="3">
    <source>
        <dbReference type="EMBL" id="CAH1399666.1"/>
    </source>
</evidence>
<reference evidence="3" key="1">
    <citation type="submission" date="2022-01" db="EMBL/GenBank/DDBJ databases">
        <authorList>
            <person name="King R."/>
        </authorList>
    </citation>
    <scope>NUCLEOTIDE SEQUENCE</scope>
</reference>
<dbReference type="PANTHER" id="PTHR10338">
    <property type="entry name" value="INTER-ALPHA-TRYPSIN INHIBITOR HEAVY CHAIN FAMILY MEMBER"/>
    <property type="match status" value="1"/>
</dbReference>
<name>A0A9P0HDC4_NEZVI</name>
<dbReference type="SUPFAM" id="SSF53300">
    <property type="entry name" value="vWA-like"/>
    <property type="match status" value="1"/>
</dbReference>
<dbReference type="InterPro" id="IPR050934">
    <property type="entry name" value="ITIH"/>
</dbReference>
<dbReference type="Pfam" id="PF00092">
    <property type="entry name" value="VWA"/>
    <property type="match status" value="2"/>
</dbReference>
<evidence type="ECO:0000259" key="2">
    <source>
        <dbReference type="PROSITE" id="PS51468"/>
    </source>
</evidence>
<evidence type="ECO:0008006" key="5">
    <source>
        <dbReference type="Google" id="ProtNLM"/>
    </source>
</evidence>
<dbReference type="SMART" id="SM00327">
    <property type="entry name" value="VWA"/>
    <property type="match status" value="1"/>
</dbReference>
<dbReference type="Proteomes" id="UP001152798">
    <property type="component" value="Chromosome 4"/>
</dbReference>
<dbReference type="PROSITE" id="PS51468">
    <property type="entry name" value="VIT"/>
    <property type="match status" value="1"/>
</dbReference>
<dbReference type="Gene3D" id="3.40.50.410">
    <property type="entry name" value="von Willebrand factor, type A domain"/>
    <property type="match status" value="1"/>
</dbReference>
<evidence type="ECO:0000259" key="1">
    <source>
        <dbReference type="PROSITE" id="PS50234"/>
    </source>
</evidence>
<dbReference type="InterPro" id="IPR036465">
    <property type="entry name" value="vWFA_dom_sf"/>
</dbReference>
<dbReference type="PROSITE" id="PS50234">
    <property type="entry name" value="VWFA"/>
    <property type="match status" value="1"/>
</dbReference>
<dbReference type="PANTHER" id="PTHR10338:SF108">
    <property type="entry name" value="INTER-ALPHA-TRYPSIN INHIBITOR HEAVY CHAIN H4-LIKE PROTEIN"/>
    <property type="match status" value="1"/>
</dbReference>
<organism evidence="3 4">
    <name type="scientific">Nezara viridula</name>
    <name type="common">Southern green stink bug</name>
    <name type="synonym">Cimex viridulus</name>
    <dbReference type="NCBI Taxonomy" id="85310"/>
    <lineage>
        <taxon>Eukaryota</taxon>
        <taxon>Metazoa</taxon>
        <taxon>Ecdysozoa</taxon>
        <taxon>Arthropoda</taxon>
        <taxon>Hexapoda</taxon>
        <taxon>Insecta</taxon>
        <taxon>Pterygota</taxon>
        <taxon>Neoptera</taxon>
        <taxon>Paraneoptera</taxon>
        <taxon>Hemiptera</taxon>
        <taxon>Heteroptera</taxon>
        <taxon>Panheteroptera</taxon>
        <taxon>Pentatomomorpha</taxon>
        <taxon>Pentatomoidea</taxon>
        <taxon>Pentatomidae</taxon>
        <taxon>Pentatominae</taxon>
        <taxon>Nezara</taxon>
    </lineage>
</organism>
<sequence length="863" mass="96194">MMFSLAFGHEFVITRERRGVSEEKRDGEHSDLPHPEVYMLHVESSIKYRYAHTRVTSRIANPANASQEVVFMMLLPETAFITSFVMEVEGKQYRAYVREKEIAKKEYEEAVSSGIAAAHVHASARNSNRFLISVNVEKSSKALFVLTYEELLTRTLGLYNHIINLNPGQVVRDLQVDVFIAEPTDIIELHVPKIRSSNEVTNEPEEENRLVEIRRPTPQKAHIRYKPSQEEQAKNPSGQLIIKYDVQRTSDQGGQILVNDGYFVHFFAPEGLPPLRKLAVFVLDLSGSMEGRKVEQLKTAMGTILDDLGPRDHFNIIDFSYSVTVHNLDSATGSVVLPPDTAIGKRTEIPPPYPTSQEYIGKAKQVISKMSSGGGTNIYDALKNAIIVAQSGVEKIRKEETDTEDTLEPIIIFLTDGDPTVGITKHSKILTMVKEYNNPRCSIFSLGFGAGADMRFLRKLSLGNAGFARSIYEASDAALQLSNFYKEVASPLLSNVTFSYLPGQVLPGSITKDRFPSLFLGSELVVAGKLTGTNDVQTKVEGTTVNGTTLFQGQAMRGIPDDISTIEYTETNKTTGELEEELKGDGKKKKKKLLMTSLERVWAYLSIQQYVDKLEAVEGNPDAEKEIQKQAVNLALKYKFVTPFTSLVVVKPNKTEELSNNKMKHGETGYKNKIAYLQGSIHGFAGAYGPSRVDVMATQPMVPNYSTTTIDRIDAEETSEEEAYHSSTEEDYATYSPSRLYLEDIIWLKDVYSWENSTISIEKNNKSEIYHFLNTTTGKEEPGGKCMLNDGIEGLCRHVTDCILPQFASSLQEYTSNYFCIIEKSYAGACCPELTDSSLSLYSTTEIFEPDYATTPLLIPAAT</sequence>
<gene>
    <name evidence="3" type="ORF">NEZAVI_LOCUS9072</name>
</gene>
<protein>
    <recommendedName>
        <fullName evidence="5">Inter-alpha-trypsin inhibitor heavy chain H4-like</fullName>
    </recommendedName>
</protein>
<dbReference type="AlphaFoldDB" id="A0A9P0HDC4"/>
<evidence type="ECO:0000313" key="4">
    <source>
        <dbReference type="Proteomes" id="UP001152798"/>
    </source>
</evidence>
<keyword evidence="4" id="KW-1185">Reference proteome</keyword>
<feature type="domain" description="VIT" evidence="2">
    <location>
        <begin position="21"/>
        <end position="150"/>
    </location>
</feature>
<dbReference type="OrthoDB" id="299997at2759"/>
<dbReference type="InterPro" id="IPR002035">
    <property type="entry name" value="VWF_A"/>
</dbReference>
<dbReference type="EMBL" id="OV725080">
    <property type="protein sequence ID" value="CAH1399666.1"/>
    <property type="molecule type" value="Genomic_DNA"/>
</dbReference>
<dbReference type="SMART" id="SM00609">
    <property type="entry name" value="VIT"/>
    <property type="match status" value="1"/>
</dbReference>
<dbReference type="InterPro" id="IPR013694">
    <property type="entry name" value="VIT"/>
</dbReference>
<dbReference type="Pfam" id="PF08487">
    <property type="entry name" value="VIT"/>
    <property type="match status" value="1"/>
</dbReference>
<dbReference type="GO" id="GO:0032991">
    <property type="term" value="C:protein-containing complex"/>
    <property type="evidence" value="ECO:0007669"/>
    <property type="project" value="UniProtKB-ARBA"/>
</dbReference>